<keyword evidence="12" id="KW-1185">Reference proteome</keyword>
<accession>A0ABW3HGT9</accession>
<dbReference type="EC" id="1.17.99.6" evidence="9"/>
<dbReference type="Gene3D" id="3.30.70.20">
    <property type="match status" value="1"/>
</dbReference>
<evidence type="ECO:0000256" key="2">
    <source>
        <dbReference type="ARBA" id="ARBA00022490"/>
    </source>
</evidence>
<feature type="binding site" evidence="9">
    <location>
        <position position="261"/>
    </location>
    <ligand>
        <name>[4Fe-4S] cluster</name>
        <dbReference type="ChEBI" id="CHEBI:49883"/>
        <label>1</label>
    </ligand>
</feature>
<comment type="function">
    <text evidence="9">Catalyzes the conversion of epoxyqueuosine (oQ) to queuosine (Q), which is a hypermodified base found in the wobble positions of tRNA(Asp), tRNA(Asn), tRNA(His) and tRNA(Tyr).</text>
</comment>
<keyword evidence="5 9" id="KW-0671">Queuosine biosynthesis</keyword>
<evidence type="ECO:0000256" key="1">
    <source>
        <dbReference type="ARBA" id="ARBA00022485"/>
    </source>
</evidence>
<dbReference type="PANTHER" id="PTHR30002">
    <property type="entry name" value="EPOXYQUEUOSINE REDUCTASE"/>
    <property type="match status" value="1"/>
</dbReference>
<feature type="binding site" evidence="9">
    <location>
        <position position="211"/>
    </location>
    <ligand>
        <name>[4Fe-4S] cluster</name>
        <dbReference type="ChEBI" id="CHEBI:49883"/>
        <label>2</label>
    </ligand>
</feature>
<evidence type="ECO:0000313" key="12">
    <source>
        <dbReference type="Proteomes" id="UP001597044"/>
    </source>
</evidence>
<dbReference type="RefSeq" id="WP_379071235.1">
    <property type="nucleotide sequence ID" value="NZ_JBHTIT010000001.1"/>
</dbReference>
<feature type="binding site" evidence="9">
    <location>
        <position position="171"/>
    </location>
    <ligand>
        <name>cob(II)alamin</name>
        <dbReference type="ChEBI" id="CHEBI:16304"/>
    </ligand>
</feature>
<keyword evidence="9" id="KW-0846">Cobalamin</keyword>
<feature type="binding site" evidence="9">
    <location>
        <position position="70"/>
    </location>
    <ligand>
        <name>cob(II)alamin</name>
        <dbReference type="ChEBI" id="CHEBI:16304"/>
    </ligand>
</feature>
<feature type="binding site" evidence="9">
    <location>
        <position position="257"/>
    </location>
    <ligand>
        <name>[4Fe-4S] cluster</name>
        <dbReference type="ChEBI" id="CHEBI:49883"/>
        <label>2</label>
    </ligand>
</feature>
<comment type="cofactor">
    <cofactor evidence="9">
        <name>[4Fe-4S] cluster</name>
        <dbReference type="ChEBI" id="CHEBI:49883"/>
    </cofactor>
    <text evidence="9">Binds 2 [4Fe-4S] clusters per monomer.</text>
</comment>
<feature type="binding site" evidence="9">
    <location>
        <position position="229"/>
    </location>
    <ligand>
        <name>cob(II)alamin</name>
        <dbReference type="ChEBI" id="CHEBI:16304"/>
    </ligand>
</feature>
<feature type="binding site" evidence="9">
    <location>
        <position position="204"/>
    </location>
    <ligand>
        <name>[4Fe-4S] cluster</name>
        <dbReference type="ChEBI" id="CHEBI:49883"/>
        <label>1</label>
    </ligand>
</feature>
<evidence type="ECO:0000313" key="11">
    <source>
        <dbReference type="EMBL" id="MFD0950487.1"/>
    </source>
</evidence>
<dbReference type="SUPFAM" id="SSF46548">
    <property type="entry name" value="alpha-helical ferredoxin"/>
    <property type="match status" value="1"/>
</dbReference>
<feature type="binding site" evidence="9">
    <location>
        <position position="182"/>
    </location>
    <ligand>
        <name>cob(II)alamin</name>
        <dbReference type="ChEBI" id="CHEBI:16304"/>
    </ligand>
</feature>
<evidence type="ECO:0000256" key="6">
    <source>
        <dbReference type="ARBA" id="ARBA00023002"/>
    </source>
</evidence>
<feature type="binding site" evidence="9">
    <location>
        <position position="227"/>
    </location>
    <ligand>
        <name>[4Fe-4S] cluster</name>
        <dbReference type="ChEBI" id="CHEBI:49883"/>
        <label>2</label>
    </ligand>
</feature>
<dbReference type="Pfam" id="PF13484">
    <property type="entry name" value="Fer4_16"/>
    <property type="match status" value="1"/>
</dbReference>
<dbReference type="PROSITE" id="PS51379">
    <property type="entry name" value="4FE4S_FER_2"/>
    <property type="match status" value="1"/>
</dbReference>
<sequence length="371" mass="41518">MTRIPLHENASLSRNELLTLKADIALWARELGFQQMGVSDIDLGEHPQHLADWLEQGYEAGMAWMHEPKRVAPADLVPNTQRIISLRMDYLPAEPRIHEILGDADRAYIARYALGRDYHKLIRKRVQKLADRMAEAIGPFGYRAFVDSAPVLEKAIAAQAGLGWAGKHTVIINRQAGSYFFLAELFTDLPLPVDEPVSSHCGTCSACIDICPTQAIIAPYVLDAGKCISYLTIEYRGVIAEPLRRAIGNRIFGCDDCQLVCPWNRYAQASQEPAFTPRHDFDGPPLLDLWAWDEITWLSKTEGMPLRRMSYASWLRNLSMALGNAPASADIVQALAMRRDELSASGMLNDVLTEHIDWAINEQTLKLHAAQ</sequence>
<comment type="caution">
    <text evidence="9">Lacks conserved residue(s) required for the propagation of feature annotation.</text>
</comment>
<comment type="caution">
    <text evidence="11">The sequence shown here is derived from an EMBL/GenBank/DDBJ whole genome shotgun (WGS) entry which is preliminary data.</text>
</comment>
<keyword evidence="7 9" id="KW-0408">Iron</keyword>
<evidence type="ECO:0000259" key="10">
    <source>
        <dbReference type="PROSITE" id="PS51379"/>
    </source>
</evidence>
<comment type="pathway">
    <text evidence="9">tRNA modification; tRNA-queuosine biosynthesis.</text>
</comment>
<dbReference type="Proteomes" id="UP001597044">
    <property type="component" value="Unassembled WGS sequence"/>
</dbReference>
<feature type="active site" description="Proton donor" evidence="9">
    <location>
        <position position="147"/>
    </location>
</feature>
<feature type="domain" description="4Fe-4S ferredoxin-type" evidence="10">
    <location>
        <begin position="189"/>
        <end position="221"/>
    </location>
</feature>
<comment type="subcellular location">
    <subcellularLocation>
        <location evidence="9">Cytoplasm</location>
    </subcellularLocation>
</comment>
<gene>
    <name evidence="9 11" type="primary">queG</name>
    <name evidence="11" type="ORF">ACFQ0F_08830</name>
</gene>
<dbReference type="NCBIfam" id="TIGR00276">
    <property type="entry name" value="tRNA epoxyqueuosine(34) reductase QueG"/>
    <property type="match status" value="1"/>
</dbReference>
<keyword evidence="9" id="KW-0170">Cobalt</keyword>
<feature type="binding site" evidence="9">
    <location>
        <position position="201"/>
    </location>
    <ligand>
        <name>[4Fe-4S] cluster</name>
        <dbReference type="ChEBI" id="CHEBI:49883"/>
        <label>1</label>
    </ligand>
</feature>
<dbReference type="HAMAP" id="MF_00916">
    <property type="entry name" value="QueG"/>
    <property type="match status" value="1"/>
</dbReference>
<dbReference type="InterPro" id="IPR017896">
    <property type="entry name" value="4Fe4S_Fe-S-bd"/>
</dbReference>
<dbReference type="EMBL" id="JBHTIT010000001">
    <property type="protein sequence ID" value="MFD0950487.1"/>
    <property type="molecule type" value="Genomic_DNA"/>
</dbReference>
<evidence type="ECO:0000256" key="7">
    <source>
        <dbReference type="ARBA" id="ARBA00023004"/>
    </source>
</evidence>
<dbReference type="InterPro" id="IPR017900">
    <property type="entry name" value="4Fe4S_Fe_S_CS"/>
</dbReference>
<keyword evidence="1 9" id="KW-0004">4Fe-4S</keyword>
<keyword evidence="2 9" id="KW-0963">Cytoplasm</keyword>
<dbReference type="InterPro" id="IPR004453">
    <property type="entry name" value="QueG"/>
</dbReference>
<keyword evidence="6 9" id="KW-0560">Oxidoreductase</keyword>
<keyword evidence="3 9" id="KW-0819">tRNA processing</keyword>
<evidence type="ECO:0000256" key="9">
    <source>
        <dbReference type="HAMAP-Rule" id="MF_00916"/>
    </source>
</evidence>
<name>A0ABW3HGT9_9GAMM</name>
<evidence type="ECO:0000256" key="3">
    <source>
        <dbReference type="ARBA" id="ARBA00022694"/>
    </source>
</evidence>
<dbReference type="InterPro" id="IPR013542">
    <property type="entry name" value="QueG_DUF1730"/>
</dbReference>
<proteinExistence type="inferred from homology"/>
<protein>
    <recommendedName>
        <fullName evidence="9">Epoxyqueuosine reductase</fullName>
        <ecNumber evidence="9">1.17.99.6</ecNumber>
    </recommendedName>
    <alternativeName>
        <fullName evidence="9">Queuosine biosynthesis protein QueG</fullName>
    </alternativeName>
</protein>
<evidence type="ECO:0000256" key="5">
    <source>
        <dbReference type="ARBA" id="ARBA00022785"/>
    </source>
</evidence>
<feature type="binding site" evidence="9">
    <location>
        <position position="207"/>
    </location>
    <ligand>
        <name>[4Fe-4S] cluster</name>
        <dbReference type="ChEBI" id="CHEBI:49883"/>
        <label>1</label>
    </ligand>
</feature>
<dbReference type="Pfam" id="PF08331">
    <property type="entry name" value="QueG_DUF1730"/>
    <property type="match status" value="1"/>
</dbReference>
<keyword evidence="8 9" id="KW-0411">Iron-sulfur</keyword>
<evidence type="ECO:0000256" key="8">
    <source>
        <dbReference type="ARBA" id="ARBA00023014"/>
    </source>
</evidence>
<comment type="subunit">
    <text evidence="9">Monomer.</text>
</comment>
<dbReference type="GO" id="GO:0052693">
    <property type="term" value="F:epoxyqueuosine reductase activity"/>
    <property type="evidence" value="ECO:0007669"/>
    <property type="project" value="UniProtKB-EC"/>
</dbReference>
<dbReference type="PANTHER" id="PTHR30002:SF4">
    <property type="entry name" value="EPOXYQUEUOSINE REDUCTASE"/>
    <property type="match status" value="1"/>
</dbReference>
<organism evidence="11 12">
    <name type="scientific">Paraperlucidibaca wandonensis</name>
    <dbReference type="NCBI Taxonomy" id="1268273"/>
    <lineage>
        <taxon>Bacteria</taxon>
        <taxon>Pseudomonadati</taxon>
        <taxon>Pseudomonadota</taxon>
        <taxon>Gammaproteobacteria</taxon>
        <taxon>Moraxellales</taxon>
        <taxon>Moraxellaceae</taxon>
        <taxon>Paraperlucidibaca</taxon>
    </lineage>
</organism>
<evidence type="ECO:0000256" key="4">
    <source>
        <dbReference type="ARBA" id="ARBA00022723"/>
    </source>
</evidence>
<comment type="catalytic activity">
    <reaction evidence="9">
        <text>epoxyqueuosine(34) in tRNA + AH2 = queuosine(34) in tRNA + A + H2O</text>
        <dbReference type="Rhea" id="RHEA:32159"/>
        <dbReference type="Rhea" id="RHEA-COMP:18571"/>
        <dbReference type="Rhea" id="RHEA-COMP:18582"/>
        <dbReference type="ChEBI" id="CHEBI:13193"/>
        <dbReference type="ChEBI" id="CHEBI:15377"/>
        <dbReference type="ChEBI" id="CHEBI:17499"/>
        <dbReference type="ChEBI" id="CHEBI:194431"/>
        <dbReference type="ChEBI" id="CHEBI:194443"/>
        <dbReference type="EC" id="1.17.99.6"/>
    </reaction>
</comment>
<comment type="similarity">
    <text evidence="9">Belongs to the QueG family.</text>
</comment>
<feature type="binding site" evidence="9">
    <location>
        <begin position="254"/>
        <end position="255"/>
    </location>
    <ligand>
        <name>cob(II)alamin</name>
        <dbReference type="ChEBI" id="CHEBI:16304"/>
    </ligand>
</feature>
<comment type="cofactor">
    <cofactor evidence="9">
        <name>cob(II)alamin</name>
        <dbReference type="ChEBI" id="CHEBI:16304"/>
    </cofactor>
</comment>
<feature type="binding site" evidence="9">
    <location>
        <position position="147"/>
    </location>
    <ligand>
        <name>cob(II)alamin</name>
        <dbReference type="ChEBI" id="CHEBI:16304"/>
    </ligand>
</feature>
<keyword evidence="4 9" id="KW-0479">Metal-binding</keyword>
<dbReference type="PROSITE" id="PS00198">
    <property type="entry name" value="4FE4S_FER_1"/>
    <property type="match status" value="1"/>
</dbReference>
<reference evidence="12" key="1">
    <citation type="journal article" date="2019" name="Int. J. Syst. Evol. Microbiol.">
        <title>The Global Catalogue of Microorganisms (GCM) 10K type strain sequencing project: providing services to taxonomists for standard genome sequencing and annotation.</title>
        <authorList>
            <consortium name="The Broad Institute Genomics Platform"/>
            <consortium name="The Broad Institute Genome Sequencing Center for Infectious Disease"/>
            <person name="Wu L."/>
            <person name="Ma J."/>
        </authorList>
    </citation>
    <scope>NUCLEOTIDE SEQUENCE [LARGE SCALE GENOMIC DNA]</scope>
    <source>
        <strain evidence="12">CCUG 63419</strain>
    </source>
</reference>
<feature type="binding site" evidence="9">
    <location>
        <position position="254"/>
    </location>
    <ligand>
        <name>[4Fe-4S] cluster</name>
        <dbReference type="ChEBI" id="CHEBI:49883"/>
        <label>2</label>
    </ligand>
</feature>